<sequence length="292" mass="33099">MELSGFRTSIHSDGEQLKEYSIEVSPDGKKVTCWIPSQSGKEFAVKYRVRESSVIKDRAKAVDLYMDGHRMRKYALLPDHMHGKFNGARISENAKRPFTFADIRTTDEDTVPDDIHVKPDEIGTISVQVFLVENWRRIGPPKEYRIQEHPPAVIDEQSKKAGGHCVSLGDEQACAANPWSYSMDYDHQKPDLVFEFHYHSTAMLQALGIIPPPKRGAPTVIDLEDGDFEPPPKRQKATESNVLIQTMQVRLEQTELERLRNRVGELEEKKPGPSGVKKEAMKHDPADIIDLT</sequence>
<evidence type="ECO:0000313" key="2">
    <source>
        <dbReference type="Proteomes" id="UP000886501"/>
    </source>
</evidence>
<dbReference type="Proteomes" id="UP000886501">
    <property type="component" value="Unassembled WGS sequence"/>
</dbReference>
<comment type="caution">
    <text evidence="1">The sequence shown here is derived from an EMBL/GenBank/DDBJ whole genome shotgun (WGS) entry which is preliminary data.</text>
</comment>
<gene>
    <name evidence="1" type="ORF">BDM02DRAFT_3271155</name>
</gene>
<dbReference type="EMBL" id="MU118065">
    <property type="protein sequence ID" value="KAF9646176.1"/>
    <property type="molecule type" value="Genomic_DNA"/>
</dbReference>
<keyword evidence="2" id="KW-1185">Reference proteome</keyword>
<reference evidence="1" key="1">
    <citation type="submission" date="2019-10" db="EMBL/GenBank/DDBJ databases">
        <authorList>
            <consortium name="DOE Joint Genome Institute"/>
            <person name="Kuo A."/>
            <person name="Miyauchi S."/>
            <person name="Kiss E."/>
            <person name="Drula E."/>
            <person name="Kohler A."/>
            <person name="Sanchez-Garcia M."/>
            <person name="Andreopoulos B."/>
            <person name="Barry K.W."/>
            <person name="Bonito G."/>
            <person name="Buee M."/>
            <person name="Carver A."/>
            <person name="Chen C."/>
            <person name="Cichocki N."/>
            <person name="Clum A."/>
            <person name="Culley D."/>
            <person name="Crous P.W."/>
            <person name="Fauchery L."/>
            <person name="Girlanda M."/>
            <person name="Hayes R."/>
            <person name="Keri Z."/>
            <person name="Labutti K."/>
            <person name="Lipzen A."/>
            <person name="Lombard V."/>
            <person name="Magnuson J."/>
            <person name="Maillard F."/>
            <person name="Morin E."/>
            <person name="Murat C."/>
            <person name="Nolan M."/>
            <person name="Ohm R."/>
            <person name="Pangilinan J."/>
            <person name="Pereira M."/>
            <person name="Perotto S."/>
            <person name="Peter M."/>
            <person name="Riley R."/>
            <person name="Sitrit Y."/>
            <person name="Stielow B."/>
            <person name="Szollosi G."/>
            <person name="Zifcakova L."/>
            <person name="Stursova M."/>
            <person name="Spatafora J.W."/>
            <person name="Tedersoo L."/>
            <person name="Vaario L.-M."/>
            <person name="Yamada A."/>
            <person name="Yan M."/>
            <person name="Wang P."/>
            <person name="Xu J."/>
            <person name="Bruns T."/>
            <person name="Baldrian P."/>
            <person name="Vilgalys R."/>
            <person name="Henrissat B."/>
            <person name="Grigoriev I.V."/>
            <person name="Hibbett D."/>
            <person name="Nagy L.G."/>
            <person name="Martin F.M."/>
        </authorList>
    </citation>
    <scope>NUCLEOTIDE SEQUENCE</scope>
    <source>
        <strain evidence="1">P2</strain>
    </source>
</reference>
<reference evidence="1" key="2">
    <citation type="journal article" date="2020" name="Nat. Commun.">
        <title>Large-scale genome sequencing of mycorrhizal fungi provides insights into the early evolution of symbiotic traits.</title>
        <authorList>
            <person name="Miyauchi S."/>
            <person name="Kiss E."/>
            <person name="Kuo A."/>
            <person name="Drula E."/>
            <person name="Kohler A."/>
            <person name="Sanchez-Garcia M."/>
            <person name="Morin E."/>
            <person name="Andreopoulos B."/>
            <person name="Barry K.W."/>
            <person name="Bonito G."/>
            <person name="Buee M."/>
            <person name="Carver A."/>
            <person name="Chen C."/>
            <person name="Cichocki N."/>
            <person name="Clum A."/>
            <person name="Culley D."/>
            <person name="Crous P.W."/>
            <person name="Fauchery L."/>
            <person name="Girlanda M."/>
            <person name="Hayes R.D."/>
            <person name="Keri Z."/>
            <person name="LaButti K."/>
            <person name="Lipzen A."/>
            <person name="Lombard V."/>
            <person name="Magnuson J."/>
            <person name="Maillard F."/>
            <person name="Murat C."/>
            <person name="Nolan M."/>
            <person name="Ohm R.A."/>
            <person name="Pangilinan J."/>
            <person name="Pereira M.F."/>
            <person name="Perotto S."/>
            <person name="Peter M."/>
            <person name="Pfister S."/>
            <person name="Riley R."/>
            <person name="Sitrit Y."/>
            <person name="Stielow J.B."/>
            <person name="Szollosi G."/>
            <person name="Zifcakova L."/>
            <person name="Stursova M."/>
            <person name="Spatafora J.W."/>
            <person name="Tedersoo L."/>
            <person name="Vaario L.M."/>
            <person name="Yamada A."/>
            <person name="Yan M."/>
            <person name="Wang P."/>
            <person name="Xu J."/>
            <person name="Bruns T."/>
            <person name="Baldrian P."/>
            <person name="Vilgalys R."/>
            <person name="Dunand C."/>
            <person name="Henrissat B."/>
            <person name="Grigoriev I.V."/>
            <person name="Hibbett D."/>
            <person name="Nagy L.G."/>
            <person name="Martin F.M."/>
        </authorList>
    </citation>
    <scope>NUCLEOTIDE SEQUENCE</scope>
    <source>
        <strain evidence="1">P2</strain>
    </source>
</reference>
<organism evidence="1 2">
    <name type="scientific">Thelephora ganbajun</name>
    <name type="common">Ganba fungus</name>
    <dbReference type="NCBI Taxonomy" id="370292"/>
    <lineage>
        <taxon>Eukaryota</taxon>
        <taxon>Fungi</taxon>
        <taxon>Dikarya</taxon>
        <taxon>Basidiomycota</taxon>
        <taxon>Agaricomycotina</taxon>
        <taxon>Agaricomycetes</taxon>
        <taxon>Thelephorales</taxon>
        <taxon>Thelephoraceae</taxon>
        <taxon>Thelephora</taxon>
    </lineage>
</organism>
<evidence type="ECO:0000313" key="1">
    <source>
        <dbReference type="EMBL" id="KAF9646176.1"/>
    </source>
</evidence>
<proteinExistence type="predicted"/>
<name>A0ACB6Z989_THEGA</name>
<accession>A0ACB6Z989</accession>
<protein>
    <submittedName>
        <fullName evidence="1">Uncharacterized protein</fullName>
    </submittedName>
</protein>